<dbReference type="AlphaFoldDB" id="A0A4C1UCQ4"/>
<evidence type="ECO:0000313" key="2">
    <source>
        <dbReference type="Proteomes" id="UP000299102"/>
    </source>
</evidence>
<dbReference type="Proteomes" id="UP000299102">
    <property type="component" value="Unassembled WGS sequence"/>
</dbReference>
<protein>
    <submittedName>
        <fullName evidence="1">Uncharacterized protein</fullName>
    </submittedName>
</protein>
<accession>A0A4C1UCQ4</accession>
<reference evidence="1 2" key="1">
    <citation type="journal article" date="2019" name="Commun. Biol.">
        <title>The bagworm genome reveals a unique fibroin gene that provides high tensile strength.</title>
        <authorList>
            <person name="Kono N."/>
            <person name="Nakamura H."/>
            <person name="Ohtoshi R."/>
            <person name="Tomita M."/>
            <person name="Numata K."/>
            <person name="Arakawa K."/>
        </authorList>
    </citation>
    <scope>NUCLEOTIDE SEQUENCE [LARGE SCALE GENOMIC DNA]</scope>
</reference>
<gene>
    <name evidence="1" type="ORF">EVAR_86287_1</name>
</gene>
<name>A0A4C1UCQ4_EUMVA</name>
<evidence type="ECO:0000313" key="1">
    <source>
        <dbReference type="EMBL" id="GBP23910.1"/>
    </source>
</evidence>
<dbReference type="EMBL" id="BGZK01000154">
    <property type="protein sequence ID" value="GBP23910.1"/>
    <property type="molecule type" value="Genomic_DNA"/>
</dbReference>
<organism evidence="1 2">
    <name type="scientific">Eumeta variegata</name>
    <name type="common">Bagworm moth</name>
    <name type="synonym">Eumeta japonica</name>
    <dbReference type="NCBI Taxonomy" id="151549"/>
    <lineage>
        <taxon>Eukaryota</taxon>
        <taxon>Metazoa</taxon>
        <taxon>Ecdysozoa</taxon>
        <taxon>Arthropoda</taxon>
        <taxon>Hexapoda</taxon>
        <taxon>Insecta</taxon>
        <taxon>Pterygota</taxon>
        <taxon>Neoptera</taxon>
        <taxon>Endopterygota</taxon>
        <taxon>Lepidoptera</taxon>
        <taxon>Glossata</taxon>
        <taxon>Ditrysia</taxon>
        <taxon>Tineoidea</taxon>
        <taxon>Psychidae</taxon>
        <taxon>Oiketicinae</taxon>
        <taxon>Eumeta</taxon>
    </lineage>
</organism>
<proteinExistence type="predicted"/>
<keyword evidence="2" id="KW-1185">Reference proteome</keyword>
<sequence length="101" mass="11593">MFLPQNINYVYHKSQGARDFAIFTVDLAGDGRVQQRVRAEHAQRTVYVTRPRPRVLNRKCTLLSLGPRSRSAGCANRLYRHGNCGFNKTAPIIKRRLLILQ</sequence>
<comment type="caution">
    <text evidence="1">The sequence shown here is derived from an EMBL/GenBank/DDBJ whole genome shotgun (WGS) entry which is preliminary data.</text>
</comment>